<comment type="caution">
    <text evidence="2">The sequence shown here is derived from an EMBL/GenBank/DDBJ whole genome shotgun (WGS) entry which is preliminary data.</text>
</comment>
<reference evidence="2 3" key="1">
    <citation type="submission" date="2020-09" db="EMBL/GenBank/DDBJ databases">
        <title>Pseudoxanthomonas sp. CAU 1598 isolated from sand of Yaerae Beach.</title>
        <authorList>
            <person name="Kim W."/>
        </authorList>
    </citation>
    <scope>NUCLEOTIDE SEQUENCE [LARGE SCALE GENOMIC DNA]</scope>
    <source>
        <strain evidence="2 3">CAU 1598</strain>
    </source>
</reference>
<evidence type="ECO:0000313" key="2">
    <source>
        <dbReference type="EMBL" id="MBD8524383.1"/>
    </source>
</evidence>
<name>A0AAW3ZDS0_9GAMM</name>
<evidence type="ECO:0008006" key="4">
    <source>
        <dbReference type="Google" id="ProtNLM"/>
    </source>
</evidence>
<dbReference type="Proteomes" id="UP000613768">
    <property type="component" value="Unassembled WGS sequence"/>
</dbReference>
<gene>
    <name evidence="2" type="ORF">IFO71_01395</name>
</gene>
<keyword evidence="3" id="KW-1185">Reference proteome</keyword>
<keyword evidence="1" id="KW-0812">Transmembrane</keyword>
<sequence>MSVVALLLSLSTLLCCALPLLLVALGFGSAVAALTSSAPWLVTLSQYKVWTFGVAAGVLGLAGYMLYRRGRSCPTEPLLADACQRAQRWSRRIWWCAVLVWCIAAVVAFAWIPLQRLLA</sequence>
<proteinExistence type="predicted"/>
<organism evidence="2 3">
    <name type="scientific">Pseudomarimonas arenosa</name>
    <dbReference type="NCBI Taxonomy" id="2774145"/>
    <lineage>
        <taxon>Bacteria</taxon>
        <taxon>Pseudomonadati</taxon>
        <taxon>Pseudomonadota</taxon>
        <taxon>Gammaproteobacteria</taxon>
        <taxon>Lysobacterales</taxon>
        <taxon>Lysobacteraceae</taxon>
        <taxon>Pseudomarimonas</taxon>
    </lineage>
</organism>
<accession>A0AAW3ZDS0</accession>
<dbReference type="AlphaFoldDB" id="A0AAW3ZDS0"/>
<keyword evidence="1" id="KW-1133">Transmembrane helix</keyword>
<dbReference type="EMBL" id="JACYTR010000002">
    <property type="protein sequence ID" value="MBD8524383.1"/>
    <property type="molecule type" value="Genomic_DNA"/>
</dbReference>
<feature type="transmembrane region" description="Helical" evidence="1">
    <location>
        <begin position="49"/>
        <end position="67"/>
    </location>
</feature>
<evidence type="ECO:0000313" key="3">
    <source>
        <dbReference type="Proteomes" id="UP000613768"/>
    </source>
</evidence>
<keyword evidence="1" id="KW-0472">Membrane</keyword>
<feature type="transmembrane region" description="Helical" evidence="1">
    <location>
        <begin position="93"/>
        <end position="114"/>
    </location>
</feature>
<protein>
    <recommendedName>
        <fullName evidence="4">Mercuric transport protein MerT</fullName>
    </recommendedName>
</protein>
<evidence type="ECO:0000256" key="1">
    <source>
        <dbReference type="SAM" id="Phobius"/>
    </source>
</evidence>